<evidence type="ECO:0000259" key="4">
    <source>
        <dbReference type="Pfam" id="PF03865"/>
    </source>
</evidence>
<dbReference type="Gene3D" id="3.10.20.310">
    <property type="entry name" value="membrane protein fhac"/>
    <property type="match status" value="1"/>
</dbReference>
<keyword evidence="3" id="KW-0998">Cell outer membrane</keyword>
<dbReference type="Gene3D" id="2.40.160.50">
    <property type="entry name" value="membrane protein fhac: a member of the omp85/tpsb transporter family"/>
    <property type="match status" value="1"/>
</dbReference>
<accession>A0ABU7HL59</accession>
<organism evidence="6 7">
    <name type="scientific">Pseudomonas ulcerans</name>
    <dbReference type="NCBI Taxonomy" id="3115852"/>
    <lineage>
        <taxon>Bacteria</taxon>
        <taxon>Pseudomonadati</taxon>
        <taxon>Pseudomonadota</taxon>
        <taxon>Gammaproteobacteria</taxon>
        <taxon>Pseudomonadales</taxon>
        <taxon>Pseudomonadaceae</taxon>
        <taxon>Pseudomonas</taxon>
    </lineage>
</organism>
<evidence type="ECO:0000256" key="1">
    <source>
        <dbReference type="ARBA" id="ARBA00022452"/>
    </source>
</evidence>
<dbReference type="Proteomes" id="UP001335100">
    <property type="component" value="Unassembled WGS sequence"/>
</dbReference>
<proteinExistence type="predicted"/>
<dbReference type="PANTHER" id="PTHR34597:SF6">
    <property type="entry name" value="BLR6126 PROTEIN"/>
    <property type="match status" value="1"/>
</dbReference>
<name>A0ABU7HL59_9PSED</name>
<evidence type="ECO:0000313" key="7">
    <source>
        <dbReference type="Proteomes" id="UP001335100"/>
    </source>
</evidence>
<protein>
    <submittedName>
        <fullName evidence="6">ShlB/FhaC/HecB family hemolysin secretion/activation protein</fullName>
    </submittedName>
</protein>
<keyword evidence="2" id="KW-0812">Transmembrane</keyword>
<dbReference type="PANTHER" id="PTHR34597">
    <property type="entry name" value="SLR1661 PROTEIN"/>
    <property type="match status" value="1"/>
</dbReference>
<evidence type="ECO:0000256" key="2">
    <source>
        <dbReference type="ARBA" id="ARBA00022692"/>
    </source>
</evidence>
<keyword evidence="1" id="KW-0472">Membrane</keyword>
<reference evidence="6 7" key="1">
    <citation type="submission" date="2024-01" db="EMBL/GenBank/DDBJ databases">
        <title>Unpublished Manusciprt.</title>
        <authorList>
            <person name="Duman M."/>
            <person name="Valdes E.G."/>
            <person name="Ajmi N."/>
            <person name="Altun S."/>
            <person name="Saticioglu I.B."/>
        </authorList>
    </citation>
    <scope>NUCLEOTIDE SEQUENCE [LARGE SCALE GENOMIC DNA]</scope>
    <source>
        <strain evidence="6 7">148P</strain>
    </source>
</reference>
<feature type="domain" description="Polypeptide-transport-associated ShlB-type" evidence="5">
    <location>
        <begin position="22"/>
        <end position="95"/>
    </location>
</feature>
<evidence type="ECO:0000256" key="3">
    <source>
        <dbReference type="ARBA" id="ARBA00023237"/>
    </source>
</evidence>
<dbReference type="Pfam" id="PF03865">
    <property type="entry name" value="ShlB"/>
    <property type="match status" value="1"/>
</dbReference>
<dbReference type="InterPro" id="IPR013686">
    <property type="entry name" value="Polypept-transport_assoc_ShlB"/>
</dbReference>
<gene>
    <name evidence="6" type="ORF">V0R50_03485</name>
</gene>
<dbReference type="Pfam" id="PF08479">
    <property type="entry name" value="POTRA_2"/>
    <property type="match status" value="1"/>
</dbReference>
<dbReference type="InterPro" id="IPR051544">
    <property type="entry name" value="TPS_OM_transporter"/>
</dbReference>
<evidence type="ECO:0000259" key="5">
    <source>
        <dbReference type="Pfam" id="PF08479"/>
    </source>
</evidence>
<dbReference type="InterPro" id="IPR005565">
    <property type="entry name" value="Hemolysn_activator_HlyB_C"/>
</dbReference>
<feature type="domain" description="Haemolysin activator HlyB C-terminal" evidence="4">
    <location>
        <begin position="158"/>
        <end position="480"/>
    </location>
</feature>
<keyword evidence="1" id="KW-1134">Transmembrane beta strand</keyword>
<keyword evidence="7" id="KW-1185">Reference proteome</keyword>
<comment type="caution">
    <text evidence="6">The sequence shown here is derived from an EMBL/GenBank/DDBJ whole genome shotgun (WGS) entry which is preliminary data.</text>
</comment>
<evidence type="ECO:0000313" key="6">
    <source>
        <dbReference type="EMBL" id="MEE1932274.1"/>
    </source>
</evidence>
<dbReference type="EMBL" id="JAZDQJ010000002">
    <property type="protein sequence ID" value="MEE1932274.1"/>
    <property type="molecule type" value="Genomic_DNA"/>
</dbReference>
<sequence>MAAANAEETPAEAGTAAQRKVDIAEYVVRGNSVLDARAIEEAVYPFLGPQRTMQDIEGARDALQTAYQSSGYQSVYVELPEQQVADGVVYLQVSETKVGRVRVVGAKHYSPLEVREEVPALVEGAVPDFDKVQSQLADLNRTPGRQVVPLVREGQRPGTMDVDLKVEDKKPWHVNLGLNNDHSADTKELRSVVSIGHDNLWQAGHQLSLTWFTAPQNRDDAEVWSGAYTVPLSERWSVQASGYKSDSDVATVGGTNVVGRGHSYGVALTYSLPPSASWSHALSLGVDFKDFEERVVLGGSEDRVPLKYAPLTFSYTGFHFTERAQTSLGLSLVAGTRSFLGYGSDDEDFAYKRYLSDSSFGVLKGDLNHTQTFGGDWQAGAKAAFQLASGPLVSNEQFSAGGATSVRGYLAAEATGDDGAALSLEARTPSLSGWLGKGASQYLEEWRFYLFADGAHLRVQDAQEEQQEDFTLASVGIGTRMRLGEWLSGSVDWALPLRDGPNTEKHDSRVHFSVQANF</sequence>